<proteinExistence type="predicted"/>
<name>A0ABS7L180_CLOSR</name>
<keyword evidence="2" id="KW-1185">Reference proteome</keyword>
<dbReference type="RefSeq" id="WP_221862052.1">
    <property type="nucleotide sequence ID" value="NZ_JAIKTU010000014.1"/>
</dbReference>
<dbReference type="Proteomes" id="UP001299068">
    <property type="component" value="Unassembled WGS sequence"/>
</dbReference>
<protein>
    <recommendedName>
        <fullName evidence="3">Restriction endonuclease</fullName>
    </recommendedName>
</protein>
<gene>
    <name evidence="1" type="ORF">K5V21_15405</name>
</gene>
<accession>A0ABS7L180</accession>
<reference evidence="1 2" key="1">
    <citation type="journal article" date="2021" name="Cell Host Microbe">
        <title>in vivo commensal control of Clostridioides difficile virulence.</title>
        <authorList>
            <person name="Girinathan B.P."/>
            <person name="Dibenedetto N."/>
            <person name="Worley J.N."/>
            <person name="Peltier J."/>
            <person name="Arrieta-Ortiz M.L."/>
            <person name="Rupa Christinal Immanuel S."/>
            <person name="Lavin R."/>
            <person name="Delaney M.L."/>
            <person name="Cummins C."/>
            <person name="Hoffmann M."/>
            <person name="Luo Y."/>
            <person name="Gonzalez-Escalona N."/>
            <person name="Allard M."/>
            <person name="Onderdonk A.B."/>
            <person name="Gerber G.K."/>
            <person name="Sonenshein A.L."/>
            <person name="Baliga N."/>
            <person name="Dupuy B."/>
            <person name="Bry L."/>
        </authorList>
    </citation>
    <scope>NUCLEOTIDE SEQUENCE [LARGE SCALE GENOMIC DNA]</scope>
    <source>
        <strain evidence="1 2">DSM 599</strain>
    </source>
</reference>
<organism evidence="1 2">
    <name type="scientific">Clostridium sardiniense</name>
    <name type="common">Clostridium absonum</name>
    <dbReference type="NCBI Taxonomy" id="29369"/>
    <lineage>
        <taxon>Bacteria</taxon>
        <taxon>Bacillati</taxon>
        <taxon>Bacillota</taxon>
        <taxon>Clostridia</taxon>
        <taxon>Eubacteriales</taxon>
        <taxon>Clostridiaceae</taxon>
        <taxon>Clostridium</taxon>
    </lineage>
</organism>
<sequence>MIAELHGKISSRGTNLRETLEDNLTGNFFGSLRYIPFSKGIKKILLQVIGENNFNQYEVEEWAERIKFWPYHNDGEVDLVINLKLVTIAIEVKYNSGLSSDDEVLNDDENIEKSRNQLAKESRIVKELAEVNGTNPILLFIAKENEGKEIVSNVINRNIIEEGVTFKFISWEDICLITEEIYKSTKLNYFEKLVIEDIYKLLVRKGFNSFKDFKSRANNKVIGKDKFYIFKVGKNAKYSDKFKFISDVEIEKDGYYEFV</sequence>
<evidence type="ECO:0000313" key="2">
    <source>
        <dbReference type="Proteomes" id="UP001299068"/>
    </source>
</evidence>
<dbReference type="EMBL" id="JAIKTU010000014">
    <property type="protein sequence ID" value="MBY0756830.1"/>
    <property type="molecule type" value="Genomic_DNA"/>
</dbReference>
<evidence type="ECO:0008006" key="3">
    <source>
        <dbReference type="Google" id="ProtNLM"/>
    </source>
</evidence>
<evidence type="ECO:0000313" key="1">
    <source>
        <dbReference type="EMBL" id="MBY0756830.1"/>
    </source>
</evidence>
<comment type="caution">
    <text evidence="1">The sequence shown here is derived from an EMBL/GenBank/DDBJ whole genome shotgun (WGS) entry which is preliminary data.</text>
</comment>